<name>A0AAF1BJ38_9TREE</name>
<dbReference type="AlphaFoldDB" id="A0AAF1BJ38"/>
<evidence type="ECO:0000256" key="12">
    <source>
        <dbReference type="SAM" id="MobiDB-lite"/>
    </source>
</evidence>
<keyword evidence="7" id="KW-0788">Thiol protease</keyword>
<keyword evidence="9" id="KW-0804">Transcription</keyword>
<evidence type="ECO:0000256" key="2">
    <source>
        <dbReference type="ARBA" id="ARBA00004123"/>
    </source>
</evidence>
<dbReference type="PANTHER" id="PTHR14159:SF0">
    <property type="entry name" value="ATAXIN-3-RELATED"/>
    <property type="match status" value="1"/>
</dbReference>
<evidence type="ECO:0000256" key="8">
    <source>
        <dbReference type="ARBA" id="ARBA00023015"/>
    </source>
</evidence>
<dbReference type="GO" id="GO:0004843">
    <property type="term" value="F:cysteine-type deubiquitinase activity"/>
    <property type="evidence" value="ECO:0007669"/>
    <property type="project" value="UniProtKB-EC"/>
</dbReference>
<comment type="caution">
    <text evidence="11">Lacks conserved residue(s) required for the propagation of feature annotation.</text>
</comment>
<evidence type="ECO:0000256" key="3">
    <source>
        <dbReference type="ARBA" id="ARBA00012759"/>
    </source>
</evidence>
<dbReference type="EMBL" id="CP086717">
    <property type="protein sequence ID" value="WOO82287.1"/>
    <property type="molecule type" value="Genomic_DNA"/>
</dbReference>
<dbReference type="Gene3D" id="1.10.287.10">
    <property type="entry name" value="S15/NS1, RNA-binding"/>
    <property type="match status" value="1"/>
</dbReference>
<feature type="compositionally biased region" description="Pro residues" evidence="12">
    <location>
        <begin position="393"/>
        <end position="402"/>
    </location>
</feature>
<evidence type="ECO:0000256" key="5">
    <source>
        <dbReference type="ARBA" id="ARBA00022786"/>
    </source>
</evidence>
<dbReference type="Pfam" id="PF02099">
    <property type="entry name" value="Josephin"/>
    <property type="match status" value="1"/>
</dbReference>
<feature type="compositionally biased region" description="Acidic residues" evidence="12">
    <location>
        <begin position="306"/>
        <end position="320"/>
    </location>
</feature>
<dbReference type="GO" id="GO:0006508">
    <property type="term" value="P:proteolysis"/>
    <property type="evidence" value="ECO:0007669"/>
    <property type="project" value="UniProtKB-KW"/>
</dbReference>
<dbReference type="PANTHER" id="PTHR14159">
    <property type="entry name" value="ATAXIN-3-RELATED"/>
    <property type="match status" value="1"/>
</dbReference>
<dbReference type="Proteomes" id="UP000827549">
    <property type="component" value="Chromosome 4"/>
</dbReference>
<dbReference type="EC" id="3.4.19.12" evidence="3"/>
<dbReference type="GO" id="GO:0016579">
    <property type="term" value="P:protein deubiquitination"/>
    <property type="evidence" value="ECO:0007669"/>
    <property type="project" value="InterPro"/>
</dbReference>
<dbReference type="Gene3D" id="3.90.70.40">
    <property type="match status" value="1"/>
</dbReference>
<feature type="compositionally biased region" description="Acidic residues" evidence="12">
    <location>
        <begin position="403"/>
        <end position="427"/>
    </location>
</feature>
<dbReference type="InterPro" id="IPR033865">
    <property type="entry name" value="Ataxin-3"/>
</dbReference>
<evidence type="ECO:0000256" key="11">
    <source>
        <dbReference type="PROSITE-ProRule" id="PRU00331"/>
    </source>
</evidence>
<keyword evidence="8" id="KW-0805">Transcription regulation</keyword>
<dbReference type="PROSITE" id="PS50957">
    <property type="entry name" value="JOSEPHIN"/>
    <property type="match status" value="1"/>
</dbReference>
<reference evidence="14" key="1">
    <citation type="submission" date="2023-10" db="EMBL/GenBank/DDBJ databases">
        <authorList>
            <person name="Noh H."/>
        </authorList>
    </citation>
    <scope>NUCLEOTIDE SEQUENCE</scope>
    <source>
        <strain evidence="14">DUCC4014</strain>
    </source>
</reference>
<dbReference type="InterPro" id="IPR006155">
    <property type="entry name" value="Josephin"/>
</dbReference>
<dbReference type="GeneID" id="87809011"/>
<dbReference type="RefSeq" id="XP_062628319.1">
    <property type="nucleotide sequence ID" value="XM_062772335.1"/>
</dbReference>
<dbReference type="SMART" id="SM01246">
    <property type="entry name" value="Josephin"/>
    <property type="match status" value="1"/>
</dbReference>
<evidence type="ECO:0000259" key="13">
    <source>
        <dbReference type="PROSITE" id="PS50957"/>
    </source>
</evidence>
<accession>A0AAF1BJ38</accession>
<evidence type="ECO:0000256" key="7">
    <source>
        <dbReference type="ARBA" id="ARBA00022807"/>
    </source>
</evidence>
<evidence type="ECO:0000313" key="14">
    <source>
        <dbReference type="EMBL" id="WOO82287.1"/>
    </source>
</evidence>
<keyword evidence="5" id="KW-0833">Ubl conjugation pathway</keyword>
<comment type="catalytic activity">
    <reaction evidence="1">
        <text>Thiol-dependent hydrolysis of ester, thioester, amide, peptide and isopeptide bonds formed by the C-terminal Gly of ubiquitin (a 76-residue protein attached to proteins as an intracellular targeting signal).</text>
        <dbReference type="EC" id="3.4.19.12"/>
    </reaction>
</comment>
<comment type="subcellular location">
    <subcellularLocation>
        <location evidence="2">Nucleus</location>
    </subcellularLocation>
</comment>
<evidence type="ECO:0000256" key="1">
    <source>
        <dbReference type="ARBA" id="ARBA00000707"/>
    </source>
</evidence>
<keyword evidence="4" id="KW-0645">Protease</keyword>
<keyword evidence="15" id="KW-1185">Reference proteome</keyword>
<evidence type="ECO:0000313" key="15">
    <source>
        <dbReference type="Proteomes" id="UP000827549"/>
    </source>
</evidence>
<feature type="domain" description="Josephin" evidence="13">
    <location>
        <begin position="11"/>
        <end position="182"/>
    </location>
</feature>
<feature type="region of interest" description="Disordered" evidence="12">
    <location>
        <begin position="370"/>
        <end position="445"/>
    </location>
</feature>
<sequence>MDLVPYIFHELQEPGSLLSDAYIGAQHCLNNLLQQPVYTEIDLADLARRLDEAESAATYRAPGAKSYNYDDTGFFSISVLEKAMQVWDLTLVRWRGEAMRPFQEHPEVQAAFILNLESHWFALRRFGDSTRWYNLNSFLPAPEWISPTYLQMVLKQAEEEGYSVFAVRRSGEGAGEEPTDVGEAAGWEDGGIGILPESGADIMAIELGPVHGRGGSVAPPSFSVATGVAGPSQPRSAPAVPADEETPAAGSGRYRRRQADPESIDVDEEDEAPQASRRARSSRGGRGSWARDAHEQLLEELNAQAAEDDEELDIDEDELEQQQQQPHAASVFAQQFYAGPTDFAYHSRSYDDEDEALQAALKASMADLPPDFVLPELKPKEPLPRPAGSVSPPTLPAQAPEPVPDDEEYATAEEEEEELEEDDDDAPAQELSPDEIRRARLARFQ</sequence>
<gene>
    <name evidence="14" type="primary">ATXN3_1</name>
    <name evidence="14" type="ORF">LOC62_04G005783</name>
</gene>
<evidence type="ECO:0000256" key="10">
    <source>
        <dbReference type="ARBA" id="ARBA00023242"/>
    </source>
</evidence>
<evidence type="ECO:0000256" key="9">
    <source>
        <dbReference type="ARBA" id="ARBA00023163"/>
    </source>
</evidence>
<feature type="compositionally biased region" description="Acidic residues" evidence="12">
    <location>
        <begin position="262"/>
        <end position="272"/>
    </location>
</feature>
<feature type="region of interest" description="Disordered" evidence="12">
    <location>
        <begin position="170"/>
        <end position="189"/>
    </location>
</feature>
<keyword evidence="6" id="KW-0378">Hydrolase</keyword>
<keyword evidence="10" id="KW-0539">Nucleus</keyword>
<dbReference type="GO" id="GO:0005634">
    <property type="term" value="C:nucleus"/>
    <property type="evidence" value="ECO:0007669"/>
    <property type="project" value="UniProtKB-SubCell"/>
</dbReference>
<protein>
    <recommendedName>
        <fullName evidence="3">ubiquitinyl hydrolase 1</fullName>
        <ecNumber evidence="3">3.4.19.12</ecNumber>
    </recommendedName>
</protein>
<proteinExistence type="predicted"/>
<feature type="region of interest" description="Disordered" evidence="12">
    <location>
        <begin position="222"/>
        <end position="329"/>
    </location>
</feature>
<evidence type="ECO:0000256" key="4">
    <source>
        <dbReference type="ARBA" id="ARBA00022670"/>
    </source>
</evidence>
<organism evidence="14 15">
    <name type="scientific">Vanrija pseudolonga</name>
    <dbReference type="NCBI Taxonomy" id="143232"/>
    <lineage>
        <taxon>Eukaryota</taxon>
        <taxon>Fungi</taxon>
        <taxon>Dikarya</taxon>
        <taxon>Basidiomycota</taxon>
        <taxon>Agaricomycotina</taxon>
        <taxon>Tremellomycetes</taxon>
        <taxon>Trichosporonales</taxon>
        <taxon>Trichosporonaceae</taxon>
        <taxon>Vanrija</taxon>
    </lineage>
</organism>
<evidence type="ECO:0000256" key="6">
    <source>
        <dbReference type="ARBA" id="ARBA00022801"/>
    </source>
</evidence>
<dbReference type="PRINTS" id="PR01233">
    <property type="entry name" value="JOSEPHIN"/>
</dbReference>